<dbReference type="Proteomes" id="UP000007322">
    <property type="component" value="Chromosome 1"/>
</dbReference>
<dbReference type="GeneID" id="11508594"/>
<evidence type="ECO:0000256" key="2">
    <source>
        <dbReference type="SAM" id="SignalP"/>
    </source>
</evidence>
<accession>G2Q057</accession>
<comment type="similarity">
    <text evidence="1">Belongs to the cycloisomerase 2 family.</text>
</comment>
<feature type="chain" id="PRO_5003435084" description="6-phosphogluconolactonase" evidence="2">
    <location>
        <begin position="22"/>
        <end position="400"/>
    </location>
</feature>
<sequence length="400" mass="41887">MSPVTQLLAAAALALAPGALGAHLIASHFSGTVYSLSFTSSSNSTGTLSVTSETDGCGATPAWLQLYSDTGKVYCFDESWLGSGSSAEYEIADDGSLTLTGTLQTTGNSVHGALYGGADGKGFVATVEYTPSTLTTYKMPFGGGQRLALEKFTMEGQGPNPRQDVPHPHEAQVDPTGNYMVVPDLGADLLRVFRINAETGELTACSEGQAGPGDGPRHIVFWKNAEGLQKAYVVNELGNSVSAWDVEYPEDDDDDEAAAGGCLALNKTQTLSTYEPGTSGGPTTKAAEIRVVGNFLYASNRADETFGPGQDSIATYTIDEQTGELAWLGAANSYSYYPRTFEFNRDGTLVAVGGQTSSNVAIIARDPDTGKLGNLVANLEVGRKGRAGQEDGLSAVVWVQ</sequence>
<dbReference type="InParanoid" id="G2Q057"/>
<dbReference type="Pfam" id="PF10282">
    <property type="entry name" value="Lactonase"/>
    <property type="match status" value="1"/>
</dbReference>
<proteinExistence type="inferred from homology"/>
<dbReference type="KEGG" id="mtm:MYCTH_2299856"/>
<evidence type="ECO:0000313" key="4">
    <source>
        <dbReference type="Proteomes" id="UP000007322"/>
    </source>
</evidence>
<dbReference type="InterPro" id="IPR015943">
    <property type="entry name" value="WD40/YVTN_repeat-like_dom_sf"/>
</dbReference>
<evidence type="ECO:0008006" key="5">
    <source>
        <dbReference type="Google" id="ProtNLM"/>
    </source>
</evidence>
<organism evidence="3 4">
    <name type="scientific">Thermothelomyces thermophilus (strain ATCC 42464 / BCRC 31852 / DSM 1799)</name>
    <name type="common">Sporotrichum thermophile</name>
    <dbReference type="NCBI Taxonomy" id="573729"/>
    <lineage>
        <taxon>Eukaryota</taxon>
        <taxon>Fungi</taxon>
        <taxon>Dikarya</taxon>
        <taxon>Ascomycota</taxon>
        <taxon>Pezizomycotina</taxon>
        <taxon>Sordariomycetes</taxon>
        <taxon>Sordariomycetidae</taxon>
        <taxon>Sordariales</taxon>
        <taxon>Chaetomiaceae</taxon>
        <taxon>Thermothelomyces</taxon>
    </lineage>
</organism>
<gene>
    <name evidence="3" type="ORF">MYCTH_2299856</name>
</gene>
<dbReference type="Gene3D" id="2.130.10.10">
    <property type="entry name" value="YVTN repeat-like/Quinoprotein amine dehydrogenase"/>
    <property type="match status" value="1"/>
</dbReference>
<dbReference type="VEuPathDB" id="FungiDB:MYCTH_2299856"/>
<feature type="signal peptide" evidence="2">
    <location>
        <begin position="1"/>
        <end position="21"/>
    </location>
</feature>
<reference evidence="3 4" key="1">
    <citation type="journal article" date="2011" name="Nat. Biotechnol.">
        <title>Comparative genomic analysis of the thermophilic biomass-degrading fungi Myceliophthora thermophila and Thielavia terrestris.</title>
        <authorList>
            <person name="Berka R.M."/>
            <person name="Grigoriev I.V."/>
            <person name="Otillar R."/>
            <person name="Salamov A."/>
            <person name="Grimwood J."/>
            <person name="Reid I."/>
            <person name="Ishmael N."/>
            <person name="John T."/>
            <person name="Darmond C."/>
            <person name="Moisan M.-C."/>
            <person name="Henrissat B."/>
            <person name="Coutinho P.M."/>
            <person name="Lombard V."/>
            <person name="Natvig D.O."/>
            <person name="Lindquist E."/>
            <person name="Schmutz J."/>
            <person name="Lucas S."/>
            <person name="Harris P."/>
            <person name="Powlowski J."/>
            <person name="Bellemare A."/>
            <person name="Taylor D."/>
            <person name="Butler G."/>
            <person name="de Vries R.P."/>
            <person name="Allijn I.E."/>
            <person name="van den Brink J."/>
            <person name="Ushinsky S."/>
            <person name="Storms R."/>
            <person name="Powell A.J."/>
            <person name="Paulsen I.T."/>
            <person name="Elbourne L.D.H."/>
            <person name="Baker S.E."/>
            <person name="Magnuson J."/>
            <person name="LaBoissiere S."/>
            <person name="Clutterbuck A.J."/>
            <person name="Martinez D."/>
            <person name="Wogulis M."/>
            <person name="de Leon A.L."/>
            <person name="Rey M.W."/>
            <person name="Tsang A."/>
        </authorList>
    </citation>
    <scope>NUCLEOTIDE SEQUENCE [LARGE SCALE GENOMIC DNA]</scope>
    <source>
        <strain evidence="4">ATCC 42464 / BCRC 31852 / DSM 1799</strain>
    </source>
</reference>
<dbReference type="OMA" id="AWVGTYN"/>
<dbReference type="GO" id="GO:0017057">
    <property type="term" value="F:6-phosphogluconolactonase activity"/>
    <property type="evidence" value="ECO:0007669"/>
    <property type="project" value="TreeGrafter"/>
</dbReference>
<name>G2Q057_THET4</name>
<dbReference type="SUPFAM" id="SSF50974">
    <property type="entry name" value="Nitrous oxide reductase, N-terminal domain"/>
    <property type="match status" value="1"/>
</dbReference>
<dbReference type="InterPro" id="IPR011045">
    <property type="entry name" value="N2O_reductase_N"/>
</dbReference>
<evidence type="ECO:0000256" key="1">
    <source>
        <dbReference type="ARBA" id="ARBA00005564"/>
    </source>
</evidence>
<dbReference type="EMBL" id="CP003002">
    <property type="protein sequence ID" value="AEO55731.1"/>
    <property type="molecule type" value="Genomic_DNA"/>
</dbReference>
<dbReference type="HOGENOM" id="CLU_038716_0_0_1"/>
<dbReference type="OrthoDB" id="9972196at2759"/>
<dbReference type="SMR" id="G2Q057"/>
<keyword evidence="2" id="KW-0732">Signal</keyword>
<dbReference type="RefSeq" id="XP_003660976.1">
    <property type="nucleotide sequence ID" value="XM_003660928.1"/>
</dbReference>
<dbReference type="InterPro" id="IPR019405">
    <property type="entry name" value="Lactonase_7-beta_prop"/>
</dbReference>
<dbReference type="InterPro" id="IPR050282">
    <property type="entry name" value="Cycloisomerase_2"/>
</dbReference>
<dbReference type="AlphaFoldDB" id="G2Q057"/>
<keyword evidence="4" id="KW-1185">Reference proteome</keyword>
<protein>
    <recommendedName>
        <fullName evidence="5">6-phosphogluconolactonase</fullName>
    </recommendedName>
</protein>
<dbReference type="PANTHER" id="PTHR30344:SF1">
    <property type="entry name" value="6-PHOSPHOGLUCONOLACTONASE"/>
    <property type="match status" value="1"/>
</dbReference>
<dbReference type="PANTHER" id="PTHR30344">
    <property type="entry name" value="6-PHOSPHOGLUCONOLACTONASE-RELATED"/>
    <property type="match status" value="1"/>
</dbReference>
<evidence type="ECO:0000313" key="3">
    <source>
        <dbReference type="EMBL" id="AEO55731.1"/>
    </source>
</evidence>
<dbReference type="eggNOG" id="ENOG502RIAE">
    <property type="taxonomic scope" value="Eukaryota"/>
</dbReference>